<evidence type="ECO:0000256" key="2">
    <source>
        <dbReference type="SAM" id="SignalP"/>
    </source>
</evidence>
<accession>A0AAN8RP94</accession>
<dbReference type="EMBL" id="JAVHJM010000003">
    <property type="protein sequence ID" value="KAK6516948.1"/>
    <property type="molecule type" value="Genomic_DNA"/>
</dbReference>
<feature type="compositionally biased region" description="Polar residues" evidence="1">
    <location>
        <begin position="42"/>
        <end position="51"/>
    </location>
</feature>
<feature type="signal peptide" evidence="2">
    <location>
        <begin position="1"/>
        <end position="18"/>
    </location>
</feature>
<proteinExistence type="predicted"/>
<feature type="chain" id="PRO_5042831112" evidence="2">
    <location>
        <begin position="19"/>
        <end position="65"/>
    </location>
</feature>
<reference evidence="3 4" key="1">
    <citation type="submission" date="2019-10" db="EMBL/GenBank/DDBJ databases">
        <authorList>
            <person name="Palmer J.M."/>
        </authorList>
    </citation>
    <scope>NUCLEOTIDE SEQUENCE [LARGE SCALE GENOMIC DNA]</scope>
    <source>
        <strain evidence="3 4">TWF506</strain>
    </source>
</reference>
<protein>
    <submittedName>
        <fullName evidence="3">Uncharacterized protein</fullName>
    </submittedName>
</protein>
<dbReference type="AlphaFoldDB" id="A0AAN8RP94"/>
<comment type="caution">
    <text evidence="3">The sequence shown here is derived from an EMBL/GenBank/DDBJ whole genome shotgun (WGS) entry which is preliminary data.</text>
</comment>
<feature type="region of interest" description="Disordered" evidence="1">
    <location>
        <begin position="20"/>
        <end position="53"/>
    </location>
</feature>
<sequence>MPQVILILIWIHLKPAHTAQSNGQASTLGSEAPSPLAKMTTHRQLTPSSTAGFGLERGHIKYTGA</sequence>
<keyword evidence="2" id="KW-0732">Signal</keyword>
<evidence type="ECO:0000256" key="1">
    <source>
        <dbReference type="SAM" id="MobiDB-lite"/>
    </source>
</evidence>
<evidence type="ECO:0000313" key="3">
    <source>
        <dbReference type="EMBL" id="KAK6516948.1"/>
    </source>
</evidence>
<organism evidence="3 4">
    <name type="scientific">Arthrobotrys conoides</name>
    <dbReference type="NCBI Taxonomy" id="74498"/>
    <lineage>
        <taxon>Eukaryota</taxon>
        <taxon>Fungi</taxon>
        <taxon>Dikarya</taxon>
        <taxon>Ascomycota</taxon>
        <taxon>Pezizomycotina</taxon>
        <taxon>Orbiliomycetes</taxon>
        <taxon>Orbiliales</taxon>
        <taxon>Orbiliaceae</taxon>
        <taxon>Arthrobotrys</taxon>
    </lineage>
</organism>
<gene>
    <name evidence="3" type="ORF">TWF506_006828</name>
</gene>
<feature type="compositionally biased region" description="Polar residues" evidence="1">
    <location>
        <begin position="20"/>
        <end position="29"/>
    </location>
</feature>
<evidence type="ECO:0000313" key="4">
    <source>
        <dbReference type="Proteomes" id="UP001307849"/>
    </source>
</evidence>
<keyword evidence="4" id="KW-1185">Reference proteome</keyword>
<name>A0AAN8RP94_9PEZI</name>
<dbReference type="Proteomes" id="UP001307849">
    <property type="component" value="Unassembled WGS sequence"/>
</dbReference>